<keyword evidence="2" id="KW-1185">Reference proteome</keyword>
<name>A0A6I4IE19_9FLAO</name>
<reference evidence="2" key="1">
    <citation type="submission" date="2019-05" db="EMBL/GenBank/DDBJ databases">
        <title>Flavobacterium profundi sp. nov., isolated from a deep-sea seamount.</title>
        <authorList>
            <person name="Zhang D.-C."/>
        </authorList>
    </citation>
    <scope>NUCLEOTIDE SEQUENCE [LARGE SCALE GENOMIC DNA]</scope>
    <source>
        <strain evidence="2">TP390</strain>
    </source>
</reference>
<dbReference type="Proteomes" id="UP000431264">
    <property type="component" value="Unassembled WGS sequence"/>
</dbReference>
<gene>
    <name evidence="1" type="ORF">GOQ30_01885</name>
</gene>
<protein>
    <submittedName>
        <fullName evidence="1">Uncharacterized protein</fullName>
    </submittedName>
</protein>
<comment type="caution">
    <text evidence="1">The sequence shown here is derived from an EMBL/GenBank/DDBJ whole genome shotgun (WGS) entry which is preliminary data.</text>
</comment>
<accession>A0A6I4IE19</accession>
<proteinExistence type="predicted"/>
<dbReference type="RefSeq" id="WP_140996304.1">
    <property type="nucleotide sequence ID" value="NZ_VDCZ01000001.1"/>
</dbReference>
<dbReference type="EMBL" id="WQLW01000001">
    <property type="protein sequence ID" value="MVO07913.1"/>
    <property type="molecule type" value="Genomic_DNA"/>
</dbReference>
<dbReference type="AlphaFoldDB" id="A0A6I4IE19"/>
<dbReference type="OrthoDB" id="1376277at2"/>
<sequence>MINTYEQYIIDHIASSLSIDDKNLRWFPFFPILPNNDCDLFSLFDVVQNERFFVEKNSKQKQFSAIYGEILQAQKTSFVTDIAKKNYINKENWLQCNTTYIPYYSPNLNQINTAIANGVSYDFTFDSSNFTFNENDKVPFFSSLIIPATSLKLDNGIKPIKFVFKLHFDKVALTPIQYGNWYSSAAFTTAYKNQNNWNTESGLITWDSLFDTNGILNYITTGVLVASGMELKLQIVGDYKEEHLESLKYNSYNLDNSFCLKAENSNFEKKLDEENNLIVNISSVKKSILMLALQVEKTQQLMS</sequence>
<evidence type="ECO:0000313" key="2">
    <source>
        <dbReference type="Proteomes" id="UP000431264"/>
    </source>
</evidence>
<organism evidence="1 2">
    <name type="scientific">Flavobacterium profundi</name>
    <dbReference type="NCBI Taxonomy" id="1774945"/>
    <lineage>
        <taxon>Bacteria</taxon>
        <taxon>Pseudomonadati</taxon>
        <taxon>Bacteroidota</taxon>
        <taxon>Flavobacteriia</taxon>
        <taxon>Flavobacteriales</taxon>
        <taxon>Flavobacteriaceae</taxon>
        <taxon>Flavobacterium</taxon>
    </lineage>
</organism>
<evidence type="ECO:0000313" key="1">
    <source>
        <dbReference type="EMBL" id="MVO07913.1"/>
    </source>
</evidence>